<feature type="non-terminal residue" evidence="2">
    <location>
        <position position="1"/>
    </location>
</feature>
<dbReference type="Proteomes" id="UP000663873">
    <property type="component" value="Unassembled WGS sequence"/>
</dbReference>
<sequence length="59" mass="6551">TLFFEYDEVNQAAEKLLSDYSATPKTTLLPTTTKAAATTKKARLLPLGRDENKIYPFSA</sequence>
<organism evidence="2 3">
    <name type="scientific">Rotaria socialis</name>
    <dbReference type="NCBI Taxonomy" id="392032"/>
    <lineage>
        <taxon>Eukaryota</taxon>
        <taxon>Metazoa</taxon>
        <taxon>Spiralia</taxon>
        <taxon>Gnathifera</taxon>
        <taxon>Rotifera</taxon>
        <taxon>Eurotatoria</taxon>
        <taxon>Bdelloidea</taxon>
        <taxon>Philodinida</taxon>
        <taxon>Philodinidae</taxon>
        <taxon>Rotaria</taxon>
    </lineage>
</organism>
<keyword evidence="3" id="KW-1185">Reference proteome</keyword>
<gene>
    <name evidence="1" type="ORF">UJA718_LOCUS47484</name>
    <name evidence="2" type="ORF">UJA718_LOCUS48980</name>
</gene>
<name>A0A821ZBC5_9BILA</name>
<comment type="caution">
    <text evidence="2">The sequence shown here is derived from an EMBL/GenBank/DDBJ whole genome shotgun (WGS) entry which is preliminary data.</text>
</comment>
<dbReference type="EMBL" id="CAJOBP010100559">
    <property type="protein sequence ID" value="CAF4975021.1"/>
    <property type="molecule type" value="Genomic_DNA"/>
</dbReference>
<evidence type="ECO:0000313" key="2">
    <source>
        <dbReference type="EMBL" id="CAF4975021.1"/>
    </source>
</evidence>
<evidence type="ECO:0000313" key="3">
    <source>
        <dbReference type="Proteomes" id="UP000663873"/>
    </source>
</evidence>
<dbReference type="EMBL" id="CAJOBP010090338">
    <property type="protein sequence ID" value="CAF4945146.1"/>
    <property type="molecule type" value="Genomic_DNA"/>
</dbReference>
<protein>
    <submittedName>
        <fullName evidence="2">Uncharacterized protein</fullName>
    </submittedName>
</protein>
<evidence type="ECO:0000313" key="1">
    <source>
        <dbReference type="EMBL" id="CAF4945146.1"/>
    </source>
</evidence>
<proteinExistence type="predicted"/>
<feature type="non-terminal residue" evidence="2">
    <location>
        <position position="59"/>
    </location>
</feature>
<dbReference type="AlphaFoldDB" id="A0A821ZBC5"/>
<accession>A0A821ZBC5</accession>
<reference evidence="2" key="1">
    <citation type="submission" date="2021-02" db="EMBL/GenBank/DDBJ databases">
        <authorList>
            <person name="Nowell W R."/>
        </authorList>
    </citation>
    <scope>NUCLEOTIDE SEQUENCE</scope>
</reference>